<dbReference type="InterPro" id="IPR004027">
    <property type="entry name" value="SEC_C_motif"/>
</dbReference>
<dbReference type="Proteomes" id="UP000823890">
    <property type="component" value="Unassembled WGS sequence"/>
</dbReference>
<reference evidence="1" key="2">
    <citation type="submission" date="2021-04" db="EMBL/GenBank/DDBJ databases">
        <authorList>
            <person name="Gilroy R."/>
        </authorList>
    </citation>
    <scope>NUCLEOTIDE SEQUENCE</scope>
    <source>
        <strain evidence="1">ChiW19-954</strain>
    </source>
</reference>
<gene>
    <name evidence="1" type="ORF">H9758_10175</name>
</gene>
<comment type="caution">
    <text evidence="1">The sequence shown here is derived from an EMBL/GenBank/DDBJ whole genome shotgun (WGS) entry which is preliminary data.</text>
</comment>
<dbReference type="EMBL" id="DWWO01000121">
    <property type="protein sequence ID" value="HJC34937.1"/>
    <property type="molecule type" value="Genomic_DNA"/>
</dbReference>
<dbReference type="Pfam" id="PF06685">
    <property type="entry name" value="DUF1186"/>
    <property type="match status" value="1"/>
</dbReference>
<organism evidence="1 2">
    <name type="scientific">Candidatus Mediterraneibacter faecipullorum</name>
    <dbReference type="NCBI Taxonomy" id="2838670"/>
    <lineage>
        <taxon>Bacteria</taxon>
        <taxon>Bacillati</taxon>
        <taxon>Bacillota</taxon>
        <taxon>Clostridia</taxon>
        <taxon>Lachnospirales</taxon>
        <taxon>Lachnospiraceae</taxon>
        <taxon>Mediterraneibacter</taxon>
    </lineage>
</organism>
<evidence type="ECO:0000313" key="2">
    <source>
        <dbReference type="Proteomes" id="UP000823890"/>
    </source>
</evidence>
<evidence type="ECO:0000313" key="1">
    <source>
        <dbReference type="EMBL" id="HJC34937.1"/>
    </source>
</evidence>
<accession>A0A9D2NME5</accession>
<dbReference type="Gene3D" id="3.10.450.50">
    <property type="match status" value="1"/>
</dbReference>
<sequence length="435" mass="51003">MITAAIKKITYRSQIFPKEAFRVITENEEAAKPYLREALEKAIQEQTDLDGDYQLHFYALFLLGQFQDKAAFQKITELVSLPPDVVDYLIGDTITSGLSDILYNTYDGNLTQLKQMVADTKIDEFVRADALEVMGQLYLDGEISETDWKSFLAQTIHDAKGYDHVCNKIADLICRCHFVDMLPEIRYMFDHDLMDEGYLGDYDSCVDLMFKYDEEEISFCKKSMNAAEYLKSWAMFTDGDTKTPDMSKKDLEKMLRAMERTLNPPIRKQKIGRNDPCPCGSGKKYKFCCMNKPKAPVDDIESPEERRRWLERYPAAGRERIPGRVYLEDYYDRDSIEADKLLYLGLMHRPGLIWKRDEQKENQRTREYLYLAFQEASEIAEREKLTSLEKFDKKHGIHYRCAEWLGRLLELLKDAGDQVRYDEVRNWIQTMREED</sequence>
<dbReference type="AlphaFoldDB" id="A0A9D2NME5"/>
<proteinExistence type="predicted"/>
<protein>
    <submittedName>
        <fullName evidence="1">DUF1186 domain-containing protein</fullName>
    </submittedName>
</protein>
<dbReference type="PANTHER" id="PTHR33747">
    <property type="entry name" value="UPF0225 PROTEIN SCO1677"/>
    <property type="match status" value="1"/>
</dbReference>
<dbReference type="PANTHER" id="PTHR33747:SF1">
    <property type="entry name" value="ADENYLATE CYCLASE-ASSOCIATED CAP C-TERMINAL DOMAIN-CONTAINING PROTEIN"/>
    <property type="match status" value="1"/>
</dbReference>
<dbReference type="InterPro" id="IPR010602">
    <property type="entry name" value="DUF1186"/>
</dbReference>
<dbReference type="Pfam" id="PF02810">
    <property type="entry name" value="SEC-C"/>
    <property type="match status" value="1"/>
</dbReference>
<reference evidence="1" key="1">
    <citation type="journal article" date="2021" name="PeerJ">
        <title>Extensive microbial diversity within the chicken gut microbiome revealed by metagenomics and culture.</title>
        <authorList>
            <person name="Gilroy R."/>
            <person name="Ravi A."/>
            <person name="Getino M."/>
            <person name="Pursley I."/>
            <person name="Horton D.L."/>
            <person name="Alikhan N.F."/>
            <person name="Baker D."/>
            <person name="Gharbi K."/>
            <person name="Hall N."/>
            <person name="Watson M."/>
            <person name="Adriaenssens E.M."/>
            <person name="Foster-Nyarko E."/>
            <person name="Jarju S."/>
            <person name="Secka A."/>
            <person name="Antonio M."/>
            <person name="Oren A."/>
            <person name="Chaudhuri R.R."/>
            <person name="La Ragione R."/>
            <person name="Hildebrand F."/>
            <person name="Pallen M.J."/>
        </authorList>
    </citation>
    <scope>NUCLEOTIDE SEQUENCE</scope>
    <source>
        <strain evidence="1">ChiW19-954</strain>
    </source>
</reference>
<dbReference type="SUPFAM" id="SSF103642">
    <property type="entry name" value="Sec-C motif"/>
    <property type="match status" value="1"/>
</dbReference>
<name>A0A9D2NME5_9FIRM</name>